<proteinExistence type="predicted"/>
<sequence>MPTRERGDKVLNDARAGGRRSAQLIGRRTQIKGDVIKLGPHHKRRRTSAIRRHAARVADYGKFRQSRTPTNSMNDPETTSWASLGDFRVKLENVLAEI</sequence>
<feature type="compositionally biased region" description="Basic and acidic residues" evidence="1">
    <location>
        <begin position="1"/>
        <end position="12"/>
    </location>
</feature>
<evidence type="ECO:0000313" key="3">
    <source>
        <dbReference type="Proteomes" id="UP000299102"/>
    </source>
</evidence>
<keyword evidence="3" id="KW-1185">Reference proteome</keyword>
<evidence type="ECO:0000313" key="2">
    <source>
        <dbReference type="EMBL" id="GBP10237.1"/>
    </source>
</evidence>
<comment type="caution">
    <text evidence="2">The sequence shown here is derived from an EMBL/GenBank/DDBJ whole genome shotgun (WGS) entry which is preliminary data.</text>
</comment>
<gene>
    <name evidence="2" type="ORF">EVAR_77629_1</name>
</gene>
<feature type="region of interest" description="Disordered" evidence="1">
    <location>
        <begin position="1"/>
        <end position="22"/>
    </location>
</feature>
<protein>
    <submittedName>
        <fullName evidence="2">Uncharacterized protein</fullName>
    </submittedName>
</protein>
<dbReference type="Proteomes" id="UP000299102">
    <property type="component" value="Unassembled WGS sequence"/>
</dbReference>
<dbReference type="AlphaFoldDB" id="A0A4C1T9Y6"/>
<organism evidence="2 3">
    <name type="scientific">Eumeta variegata</name>
    <name type="common">Bagworm moth</name>
    <name type="synonym">Eumeta japonica</name>
    <dbReference type="NCBI Taxonomy" id="151549"/>
    <lineage>
        <taxon>Eukaryota</taxon>
        <taxon>Metazoa</taxon>
        <taxon>Ecdysozoa</taxon>
        <taxon>Arthropoda</taxon>
        <taxon>Hexapoda</taxon>
        <taxon>Insecta</taxon>
        <taxon>Pterygota</taxon>
        <taxon>Neoptera</taxon>
        <taxon>Endopterygota</taxon>
        <taxon>Lepidoptera</taxon>
        <taxon>Glossata</taxon>
        <taxon>Ditrysia</taxon>
        <taxon>Tineoidea</taxon>
        <taxon>Psychidae</taxon>
        <taxon>Oiketicinae</taxon>
        <taxon>Eumeta</taxon>
    </lineage>
</organism>
<reference evidence="2 3" key="1">
    <citation type="journal article" date="2019" name="Commun. Biol.">
        <title>The bagworm genome reveals a unique fibroin gene that provides high tensile strength.</title>
        <authorList>
            <person name="Kono N."/>
            <person name="Nakamura H."/>
            <person name="Ohtoshi R."/>
            <person name="Tomita M."/>
            <person name="Numata K."/>
            <person name="Arakawa K."/>
        </authorList>
    </citation>
    <scope>NUCLEOTIDE SEQUENCE [LARGE SCALE GENOMIC DNA]</scope>
</reference>
<accession>A0A4C1T9Y6</accession>
<dbReference type="EMBL" id="BGZK01000039">
    <property type="protein sequence ID" value="GBP10237.1"/>
    <property type="molecule type" value="Genomic_DNA"/>
</dbReference>
<evidence type="ECO:0000256" key="1">
    <source>
        <dbReference type="SAM" id="MobiDB-lite"/>
    </source>
</evidence>
<name>A0A4C1T9Y6_EUMVA</name>